<sequence length="77" mass="8038">MVNVSVVVDDGHADDLDRVAERLRASGMAVDAVLDEVGIITGSVRPQDLAAVQEVEGVASVTADRQVSLPPPDSDIQ</sequence>
<proteinExistence type="predicted"/>
<dbReference type="Proteomes" id="UP000272015">
    <property type="component" value="Unassembled WGS sequence"/>
</dbReference>
<evidence type="ECO:0000313" key="2">
    <source>
        <dbReference type="Proteomes" id="UP000272015"/>
    </source>
</evidence>
<dbReference type="AlphaFoldDB" id="A0A3A5MDQ3"/>
<accession>A0A3A5MDQ3</accession>
<organism evidence="1 2">
    <name type="scientific">Cryobacterium melibiosiphilum</name>
    <dbReference type="NCBI Taxonomy" id="995039"/>
    <lineage>
        <taxon>Bacteria</taxon>
        <taxon>Bacillati</taxon>
        <taxon>Actinomycetota</taxon>
        <taxon>Actinomycetes</taxon>
        <taxon>Micrococcales</taxon>
        <taxon>Microbacteriaceae</taxon>
        <taxon>Cryobacterium</taxon>
    </lineage>
</organism>
<reference evidence="1 2" key="1">
    <citation type="submission" date="2018-09" db="EMBL/GenBank/DDBJ databases">
        <title>Novel species of Cryobacterium.</title>
        <authorList>
            <person name="Liu Q."/>
            <person name="Xin Y.-H."/>
        </authorList>
    </citation>
    <scope>NUCLEOTIDE SEQUENCE [LARGE SCALE GENOMIC DNA]</scope>
    <source>
        <strain evidence="1 2">Hh39</strain>
    </source>
</reference>
<name>A0A3A5MDQ3_9MICO</name>
<protein>
    <submittedName>
        <fullName evidence="1">Ketohydroxyglutarate aldolase</fullName>
    </submittedName>
</protein>
<keyword evidence="2" id="KW-1185">Reference proteome</keyword>
<comment type="caution">
    <text evidence="1">The sequence shown here is derived from an EMBL/GenBank/DDBJ whole genome shotgun (WGS) entry which is preliminary data.</text>
</comment>
<dbReference type="OrthoDB" id="4948868at2"/>
<gene>
    <name evidence="1" type="ORF">D6T64_11430</name>
</gene>
<dbReference type="EMBL" id="QZVS01000084">
    <property type="protein sequence ID" value="RJT88247.1"/>
    <property type="molecule type" value="Genomic_DNA"/>
</dbReference>
<evidence type="ECO:0000313" key="1">
    <source>
        <dbReference type="EMBL" id="RJT88247.1"/>
    </source>
</evidence>
<dbReference type="RefSeq" id="WP_119974794.1">
    <property type="nucleotide sequence ID" value="NZ_JBHSQA010000007.1"/>
</dbReference>